<organism evidence="2 3">
    <name type="scientific">Kribbella lupini</name>
    <dbReference type="NCBI Taxonomy" id="291602"/>
    <lineage>
        <taxon>Bacteria</taxon>
        <taxon>Bacillati</taxon>
        <taxon>Actinomycetota</taxon>
        <taxon>Actinomycetes</taxon>
        <taxon>Propionibacteriales</taxon>
        <taxon>Kribbellaceae</taxon>
        <taxon>Kribbella</taxon>
    </lineage>
</organism>
<accession>A0ABN2BWN2</accession>
<proteinExistence type="predicted"/>
<feature type="region of interest" description="Disordered" evidence="1">
    <location>
        <begin position="180"/>
        <end position="201"/>
    </location>
</feature>
<feature type="compositionally biased region" description="Basic and acidic residues" evidence="1">
    <location>
        <begin position="247"/>
        <end position="260"/>
    </location>
</feature>
<dbReference type="EMBL" id="BAAANC010000003">
    <property type="protein sequence ID" value="GAA1547198.1"/>
    <property type="molecule type" value="Genomic_DNA"/>
</dbReference>
<evidence type="ECO:0000256" key="1">
    <source>
        <dbReference type="SAM" id="MobiDB-lite"/>
    </source>
</evidence>
<gene>
    <name evidence="2" type="ORF">GCM10009741_58500</name>
</gene>
<reference evidence="2 3" key="1">
    <citation type="journal article" date="2019" name="Int. J. Syst. Evol. Microbiol.">
        <title>The Global Catalogue of Microorganisms (GCM) 10K type strain sequencing project: providing services to taxonomists for standard genome sequencing and annotation.</title>
        <authorList>
            <consortium name="The Broad Institute Genomics Platform"/>
            <consortium name="The Broad Institute Genome Sequencing Center for Infectious Disease"/>
            <person name="Wu L."/>
            <person name="Ma J."/>
        </authorList>
    </citation>
    <scope>NUCLEOTIDE SEQUENCE [LARGE SCALE GENOMIC DNA]</scope>
    <source>
        <strain evidence="2 3">JCM 14303</strain>
    </source>
</reference>
<comment type="caution">
    <text evidence="2">The sequence shown here is derived from an EMBL/GenBank/DDBJ whole genome shotgun (WGS) entry which is preliminary data.</text>
</comment>
<sequence>MRDRDDGLPEPVDLHRLLSSERELDWGDLPSTDQLISQYGRQATERSLELLGHAARVEPAITADVVSTIEVEGFSAYHLENRLKSPQSLARKLRTVTAYQLDTAPPPPDVLRYTVLVDRPDQVVAAAERTADGLLGRGWSMSSAHHSYVEGSRYKGLHLALRHRGQTIEVQVHSRESVEVKERTTHEYGIERDRDQPRKARDAAREKCVRWSAEMTQPLGIDELQVLGGVKVDRRCYGGKRPTGRADSAKRPRRFDDGARQTRHSGPAAERGNDEGMRR</sequence>
<evidence type="ECO:0000313" key="3">
    <source>
        <dbReference type="Proteomes" id="UP001500363"/>
    </source>
</evidence>
<dbReference type="RefSeq" id="WP_344179856.1">
    <property type="nucleotide sequence ID" value="NZ_BAAANC010000003.1"/>
</dbReference>
<keyword evidence="3" id="KW-1185">Reference proteome</keyword>
<evidence type="ECO:0000313" key="2">
    <source>
        <dbReference type="EMBL" id="GAA1547198.1"/>
    </source>
</evidence>
<protein>
    <recommendedName>
        <fullName evidence="4">RelA/SpoT domain-containing protein</fullName>
    </recommendedName>
</protein>
<evidence type="ECO:0008006" key="4">
    <source>
        <dbReference type="Google" id="ProtNLM"/>
    </source>
</evidence>
<dbReference type="Proteomes" id="UP001500363">
    <property type="component" value="Unassembled WGS sequence"/>
</dbReference>
<feature type="region of interest" description="Disordered" evidence="1">
    <location>
        <begin position="233"/>
        <end position="279"/>
    </location>
</feature>
<name>A0ABN2BWN2_9ACTN</name>